<keyword evidence="3" id="KW-1185">Reference proteome</keyword>
<name>A0A5C1HTG8_9SPHI</name>
<dbReference type="AlphaFoldDB" id="A0A5C1HTG8"/>
<feature type="domain" description="NUMOD4" evidence="1">
    <location>
        <begin position="21"/>
        <end position="69"/>
    </location>
</feature>
<dbReference type="EMBL" id="CP043450">
    <property type="protein sequence ID" value="QEM09126.1"/>
    <property type="molecule type" value="Genomic_DNA"/>
</dbReference>
<sequence length="78" mass="9004">MTVLNINDIYLNRSLADLPGEIWKDVPGFEGSYQASSLGRVKSLDRTVPHPQLYKQFVKGRILKQSVHKIITRFQMYP</sequence>
<protein>
    <recommendedName>
        <fullName evidence="1">NUMOD4 domain-containing protein</fullName>
    </recommendedName>
</protein>
<dbReference type="GO" id="GO:0016788">
    <property type="term" value="F:hydrolase activity, acting on ester bonds"/>
    <property type="evidence" value="ECO:0007669"/>
    <property type="project" value="InterPro"/>
</dbReference>
<proteinExistence type="predicted"/>
<dbReference type="InterPro" id="IPR010902">
    <property type="entry name" value="NUMOD4"/>
</dbReference>
<dbReference type="Gene3D" id="3.90.75.20">
    <property type="match status" value="1"/>
</dbReference>
<evidence type="ECO:0000313" key="2">
    <source>
        <dbReference type="EMBL" id="QEM09126.1"/>
    </source>
</evidence>
<dbReference type="OrthoDB" id="6631788at2"/>
<evidence type="ECO:0000259" key="1">
    <source>
        <dbReference type="Pfam" id="PF07463"/>
    </source>
</evidence>
<dbReference type="RefSeq" id="WP_146750008.1">
    <property type="nucleotide sequence ID" value="NZ_CP043450.1"/>
</dbReference>
<dbReference type="Proteomes" id="UP000251402">
    <property type="component" value="Chromosome"/>
</dbReference>
<gene>
    <name evidence="2" type="ORF">DEO27_003535</name>
</gene>
<evidence type="ECO:0000313" key="3">
    <source>
        <dbReference type="Proteomes" id="UP000251402"/>
    </source>
</evidence>
<reference evidence="2" key="1">
    <citation type="submission" date="2019-08" db="EMBL/GenBank/DDBJ databases">
        <title>Comparative genome analysis confer to the adaptation heavy metal polluted environment.</title>
        <authorList>
            <person name="Li Y."/>
        </authorList>
    </citation>
    <scope>NUCLEOTIDE SEQUENCE [LARGE SCALE GENOMIC DNA]</scope>
    <source>
        <strain evidence="2">P1</strain>
    </source>
</reference>
<dbReference type="KEGG" id="mrub:DEO27_003535"/>
<organism evidence="2 3">
    <name type="scientific">Mucilaginibacter rubeus</name>
    <dbReference type="NCBI Taxonomy" id="2027860"/>
    <lineage>
        <taxon>Bacteria</taxon>
        <taxon>Pseudomonadati</taxon>
        <taxon>Bacteroidota</taxon>
        <taxon>Sphingobacteriia</taxon>
        <taxon>Sphingobacteriales</taxon>
        <taxon>Sphingobacteriaceae</taxon>
        <taxon>Mucilaginibacter</taxon>
    </lineage>
</organism>
<dbReference type="Pfam" id="PF07463">
    <property type="entry name" value="NUMOD4"/>
    <property type="match status" value="1"/>
</dbReference>
<accession>A0A5C1HTG8</accession>